<protein>
    <submittedName>
        <fullName evidence="1">Uncharacterized protein</fullName>
    </submittedName>
</protein>
<accession>K9Z556</accession>
<dbReference type="Proteomes" id="UP000010480">
    <property type="component" value="Chromosome"/>
</dbReference>
<dbReference type="EMBL" id="CP003947">
    <property type="protein sequence ID" value="AFZ53680.1"/>
    <property type="molecule type" value="Genomic_DNA"/>
</dbReference>
<gene>
    <name evidence="1" type="ordered locus">Cyan10605_1571</name>
</gene>
<organism evidence="1 2">
    <name type="scientific">Cyanobacterium aponinum (strain PCC 10605)</name>
    <dbReference type="NCBI Taxonomy" id="755178"/>
    <lineage>
        <taxon>Bacteria</taxon>
        <taxon>Bacillati</taxon>
        <taxon>Cyanobacteriota</taxon>
        <taxon>Cyanophyceae</taxon>
        <taxon>Oscillatoriophycideae</taxon>
        <taxon>Chroococcales</taxon>
        <taxon>Geminocystaceae</taxon>
        <taxon>Cyanobacterium</taxon>
    </lineage>
</organism>
<dbReference type="HOGENOM" id="CLU_3381472_0_0_3"/>
<evidence type="ECO:0000313" key="1">
    <source>
        <dbReference type="EMBL" id="AFZ53680.1"/>
    </source>
</evidence>
<evidence type="ECO:0000313" key="2">
    <source>
        <dbReference type="Proteomes" id="UP000010480"/>
    </source>
</evidence>
<sequence length="33" mass="3722">MQYCLNIFLLVGNNTHPTIFEAISTLIEVTLVN</sequence>
<name>K9Z556_CYAAP</name>
<dbReference type="AlphaFoldDB" id="K9Z556"/>
<proteinExistence type="predicted"/>
<dbReference type="KEGG" id="can:Cyan10605_1571"/>
<reference evidence="2" key="1">
    <citation type="journal article" date="2013" name="Proc. Natl. Acad. Sci. U.S.A.">
        <title>Improving the coverage of the cyanobacterial phylum using diversity-driven genome sequencing.</title>
        <authorList>
            <person name="Shih P.M."/>
            <person name="Wu D."/>
            <person name="Latifi A."/>
            <person name="Axen S.D."/>
            <person name="Fewer D.P."/>
            <person name="Talla E."/>
            <person name="Calteau A."/>
            <person name="Cai F."/>
            <person name="Tandeau de Marsac N."/>
            <person name="Rippka R."/>
            <person name="Herdman M."/>
            <person name="Sivonen K."/>
            <person name="Coursin T."/>
            <person name="Laurent T."/>
            <person name="Goodwin L."/>
            <person name="Nolan M."/>
            <person name="Davenport K.W."/>
            <person name="Han C.S."/>
            <person name="Rubin E.M."/>
            <person name="Eisen J.A."/>
            <person name="Woyke T."/>
            <person name="Gugger M."/>
            <person name="Kerfeld C.A."/>
        </authorList>
    </citation>
    <scope>NUCLEOTIDE SEQUENCE [LARGE SCALE GENOMIC DNA]</scope>
    <source>
        <strain evidence="2">PCC 10605</strain>
    </source>
</reference>
<keyword evidence="2" id="KW-1185">Reference proteome</keyword>